<evidence type="ECO:0000256" key="8">
    <source>
        <dbReference type="SAM" id="MobiDB-lite"/>
    </source>
</evidence>
<evidence type="ECO:0000259" key="10">
    <source>
        <dbReference type="Pfam" id="PF08281"/>
    </source>
</evidence>
<dbReference type="SUPFAM" id="SSF88946">
    <property type="entry name" value="Sigma2 domain of RNA polymerase sigma factors"/>
    <property type="match status" value="1"/>
</dbReference>
<feature type="domain" description="SnoaL-like" evidence="11">
    <location>
        <begin position="263"/>
        <end position="358"/>
    </location>
</feature>
<evidence type="ECO:0000256" key="5">
    <source>
        <dbReference type="ARBA" id="ARBA00023125"/>
    </source>
</evidence>
<comment type="similarity">
    <text evidence="1 7">Belongs to the sigma-70 factor family. ECF subfamily.</text>
</comment>
<evidence type="ECO:0000256" key="7">
    <source>
        <dbReference type="RuleBase" id="RU000716"/>
    </source>
</evidence>
<proteinExistence type="inferred from homology"/>
<keyword evidence="13" id="KW-1185">Reference proteome</keyword>
<feature type="domain" description="RNA polymerase sigma factor 70 region 4 type 2" evidence="10">
    <location>
        <begin position="189"/>
        <end position="241"/>
    </location>
</feature>
<reference evidence="12 13" key="1">
    <citation type="submission" date="2021-08" db="EMBL/GenBank/DDBJ databases">
        <title>WGS of actinomycetes from Thailand.</title>
        <authorList>
            <person name="Thawai C."/>
        </authorList>
    </citation>
    <scope>NUCLEOTIDE SEQUENCE [LARGE SCALE GENOMIC DNA]</scope>
    <source>
        <strain evidence="12 13">PLK6-54</strain>
    </source>
</reference>
<dbReference type="CDD" id="cd06171">
    <property type="entry name" value="Sigma70_r4"/>
    <property type="match status" value="1"/>
</dbReference>
<dbReference type="InterPro" id="IPR039425">
    <property type="entry name" value="RNA_pol_sigma-70-like"/>
</dbReference>
<dbReference type="PANTHER" id="PTHR43133">
    <property type="entry name" value="RNA POLYMERASE ECF-TYPE SIGMA FACTO"/>
    <property type="match status" value="1"/>
</dbReference>
<dbReference type="SUPFAM" id="SSF88659">
    <property type="entry name" value="Sigma3 and sigma4 domains of RNA polymerase sigma factors"/>
    <property type="match status" value="1"/>
</dbReference>
<keyword evidence="5 7" id="KW-0238">DNA-binding</keyword>
<dbReference type="Pfam" id="PF04542">
    <property type="entry name" value="Sigma70_r2"/>
    <property type="match status" value="1"/>
</dbReference>
<dbReference type="GO" id="GO:0003899">
    <property type="term" value="F:DNA-directed RNA polymerase activity"/>
    <property type="evidence" value="ECO:0007669"/>
    <property type="project" value="UniProtKB-EC"/>
</dbReference>
<keyword evidence="3 7" id="KW-0805">Transcription regulation</keyword>
<dbReference type="Gene3D" id="1.10.10.10">
    <property type="entry name" value="Winged helix-like DNA-binding domain superfamily/Winged helix DNA-binding domain"/>
    <property type="match status" value="1"/>
</dbReference>
<dbReference type="InterPro" id="IPR013324">
    <property type="entry name" value="RNA_pol_sigma_r3/r4-like"/>
</dbReference>
<evidence type="ECO:0000313" key="13">
    <source>
        <dbReference type="Proteomes" id="UP000778578"/>
    </source>
</evidence>
<dbReference type="Pfam" id="PF12680">
    <property type="entry name" value="SnoaL_2"/>
    <property type="match status" value="1"/>
</dbReference>
<dbReference type="InterPro" id="IPR007627">
    <property type="entry name" value="RNA_pol_sigma70_r2"/>
</dbReference>
<evidence type="ECO:0000256" key="1">
    <source>
        <dbReference type="ARBA" id="ARBA00010641"/>
    </source>
</evidence>
<evidence type="ECO:0000256" key="3">
    <source>
        <dbReference type="ARBA" id="ARBA00023015"/>
    </source>
</evidence>
<dbReference type="InterPro" id="IPR013325">
    <property type="entry name" value="RNA_pol_sigma_r2"/>
</dbReference>
<evidence type="ECO:0000259" key="11">
    <source>
        <dbReference type="Pfam" id="PF12680"/>
    </source>
</evidence>
<dbReference type="InterPro" id="IPR013249">
    <property type="entry name" value="RNA_pol_sigma70_r4_t2"/>
</dbReference>
<feature type="region of interest" description="Disordered" evidence="8">
    <location>
        <begin position="1"/>
        <end position="23"/>
    </location>
</feature>
<dbReference type="InterPro" id="IPR037401">
    <property type="entry name" value="SnoaL-like"/>
</dbReference>
<accession>A0ABS7QA41</accession>
<dbReference type="Proteomes" id="UP000778578">
    <property type="component" value="Unassembled WGS sequence"/>
</dbReference>
<dbReference type="Gene3D" id="3.10.450.50">
    <property type="match status" value="1"/>
</dbReference>
<dbReference type="NCBIfam" id="NF006089">
    <property type="entry name" value="PRK08241.1"/>
    <property type="match status" value="1"/>
</dbReference>
<evidence type="ECO:0000256" key="2">
    <source>
        <dbReference type="ARBA" id="ARBA00011344"/>
    </source>
</evidence>
<dbReference type="InterPro" id="IPR014305">
    <property type="entry name" value="RNA_pol_sigma-G_actinobac"/>
</dbReference>
<dbReference type="InterPro" id="IPR000838">
    <property type="entry name" value="RNA_pol_sigma70_ECF_CS"/>
</dbReference>
<keyword evidence="12" id="KW-0548">Nucleotidyltransferase</keyword>
<dbReference type="SUPFAM" id="SSF54427">
    <property type="entry name" value="NTF2-like"/>
    <property type="match status" value="1"/>
</dbReference>
<dbReference type="InterPro" id="IPR032710">
    <property type="entry name" value="NTF2-like_dom_sf"/>
</dbReference>
<dbReference type="InterPro" id="IPR014284">
    <property type="entry name" value="RNA_pol_sigma-70_dom"/>
</dbReference>
<feature type="domain" description="RNA polymerase sigma-70 region 2" evidence="9">
    <location>
        <begin position="71"/>
        <end position="133"/>
    </location>
</feature>
<dbReference type="Pfam" id="PF08281">
    <property type="entry name" value="Sigma70_r4_2"/>
    <property type="match status" value="1"/>
</dbReference>
<sequence length="389" mass="41807">MPVLTKAGPPIHRPAEQRAARRNCRPGPARCGEFPARVVSLCPDAPVPRRDPVPPPAAALDGPFAELAVPYRQELLAHCYRMVGSLHDAEDLVQETLLRAWRGYGSFDGRASLRTWLYRIATNTCLTALGSTHRRVLPSGLGTGTSDSEGAAPRRDGEVLWLEPFPTPELTAPETDPASIVALRDTTRLALIAAFQRLPARQRAALVLVDVVGYTPAEVAGLLDVTVISVRSLLQRARTTLAADAPEPERVVPTPDVDAGLLDRYLRAFETSDTAELARLLAADVAYEMPPIPVWFTGRAAVADHHARRVFRHECRGLTVSANGYPALATYLRSSAGEPFAAHGIQVIEPRGGLIARITVFLDGTLVGRFGLPAFLPAGTAAGRAPSGR</sequence>
<evidence type="ECO:0000313" key="12">
    <source>
        <dbReference type="EMBL" id="MBY8880028.1"/>
    </source>
</evidence>
<dbReference type="PANTHER" id="PTHR43133:SF65">
    <property type="entry name" value="ECF RNA POLYMERASE SIGMA FACTOR SIGG"/>
    <property type="match status" value="1"/>
</dbReference>
<protein>
    <recommendedName>
        <fullName evidence="7">RNA polymerase sigma factor</fullName>
    </recommendedName>
</protein>
<dbReference type="NCBIfam" id="TIGR02960">
    <property type="entry name" value="SigX5"/>
    <property type="match status" value="1"/>
</dbReference>
<evidence type="ECO:0000256" key="4">
    <source>
        <dbReference type="ARBA" id="ARBA00023082"/>
    </source>
</evidence>
<organism evidence="12 13">
    <name type="scientific">Actinacidiphila acidipaludis</name>
    <dbReference type="NCBI Taxonomy" id="2873382"/>
    <lineage>
        <taxon>Bacteria</taxon>
        <taxon>Bacillati</taxon>
        <taxon>Actinomycetota</taxon>
        <taxon>Actinomycetes</taxon>
        <taxon>Kitasatosporales</taxon>
        <taxon>Streptomycetaceae</taxon>
        <taxon>Actinacidiphila</taxon>
    </lineage>
</organism>
<comment type="caution">
    <text evidence="12">The sequence shown here is derived from an EMBL/GenBank/DDBJ whole genome shotgun (WGS) entry which is preliminary data.</text>
</comment>
<dbReference type="Gene3D" id="1.10.1740.10">
    <property type="match status" value="1"/>
</dbReference>
<keyword evidence="12" id="KW-0808">Transferase</keyword>
<keyword evidence="6 7" id="KW-0804">Transcription</keyword>
<dbReference type="EMBL" id="JAINZZ010000026">
    <property type="protein sequence ID" value="MBY8880028.1"/>
    <property type="molecule type" value="Genomic_DNA"/>
</dbReference>
<name>A0ABS7QA41_9ACTN</name>
<dbReference type="NCBIfam" id="TIGR02937">
    <property type="entry name" value="sigma70-ECF"/>
    <property type="match status" value="1"/>
</dbReference>
<dbReference type="PROSITE" id="PS01063">
    <property type="entry name" value="SIGMA70_ECF"/>
    <property type="match status" value="1"/>
</dbReference>
<evidence type="ECO:0000259" key="9">
    <source>
        <dbReference type="Pfam" id="PF04542"/>
    </source>
</evidence>
<comment type="subunit">
    <text evidence="2">Interacts transiently with the RNA polymerase catalytic core formed by RpoA, RpoB, RpoC and RpoZ (2 alpha, 1 beta, 1 beta' and 1 omega subunit) to form the RNA polymerase holoenzyme that can initiate transcription.</text>
</comment>
<keyword evidence="4 7" id="KW-0731">Sigma factor</keyword>
<evidence type="ECO:0000256" key="6">
    <source>
        <dbReference type="ARBA" id="ARBA00023163"/>
    </source>
</evidence>
<dbReference type="InterPro" id="IPR036388">
    <property type="entry name" value="WH-like_DNA-bd_sf"/>
</dbReference>
<gene>
    <name evidence="12" type="ORF">K7862_20685</name>
</gene>